<dbReference type="EMBL" id="LR824016">
    <property type="protein sequence ID" value="CAD0200916.1"/>
    <property type="molecule type" value="Genomic_DNA"/>
</dbReference>
<dbReference type="Proteomes" id="UP001154114">
    <property type="component" value="Chromosome 13"/>
</dbReference>
<name>A0A9N8Q1C3_CHRIL</name>
<reference evidence="2" key="1">
    <citation type="submission" date="2021-12" db="EMBL/GenBank/DDBJ databases">
        <authorList>
            <person name="King R."/>
        </authorList>
    </citation>
    <scope>NUCLEOTIDE SEQUENCE</scope>
</reference>
<gene>
    <name evidence="2" type="ORF">CINC_LOCUS2598</name>
</gene>
<sequence>MAAARSGASEVGYGRRPIDRRRPPPAPATPPNNTILLLSYYFINTRNFFAYCVVCKFYFIFEELKLIHIHAALVVQAVFIDVSILMT</sequence>
<keyword evidence="3" id="KW-1185">Reference proteome</keyword>
<organism evidence="2 3">
    <name type="scientific">Chrysodeixis includens</name>
    <name type="common">Soybean looper</name>
    <name type="synonym">Pseudoplusia includens</name>
    <dbReference type="NCBI Taxonomy" id="689277"/>
    <lineage>
        <taxon>Eukaryota</taxon>
        <taxon>Metazoa</taxon>
        <taxon>Ecdysozoa</taxon>
        <taxon>Arthropoda</taxon>
        <taxon>Hexapoda</taxon>
        <taxon>Insecta</taxon>
        <taxon>Pterygota</taxon>
        <taxon>Neoptera</taxon>
        <taxon>Endopterygota</taxon>
        <taxon>Lepidoptera</taxon>
        <taxon>Glossata</taxon>
        <taxon>Ditrysia</taxon>
        <taxon>Noctuoidea</taxon>
        <taxon>Noctuidae</taxon>
        <taxon>Plusiinae</taxon>
        <taxon>Chrysodeixis</taxon>
    </lineage>
</organism>
<accession>A0A9N8Q1C3</accession>
<protein>
    <submittedName>
        <fullName evidence="2">Uncharacterized protein</fullName>
    </submittedName>
</protein>
<proteinExistence type="predicted"/>
<feature type="region of interest" description="Disordered" evidence="1">
    <location>
        <begin position="1"/>
        <end position="30"/>
    </location>
</feature>
<evidence type="ECO:0000256" key="1">
    <source>
        <dbReference type="SAM" id="MobiDB-lite"/>
    </source>
</evidence>
<dbReference type="AlphaFoldDB" id="A0A9N8Q1C3"/>
<evidence type="ECO:0000313" key="2">
    <source>
        <dbReference type="EMBL" id="CAD0200916.1"/>
    </source>
</evidence>
<evidence type="ECO:0000313" key="3">
    <source>
        <dbReference type="Proteomes" id="UP001154114"/>
    </source>
</evidence>